<evidence type="ECO:0000256" key="1">
    <source>
        <dbReference type="SAM" id="MobiDB-lite"/>
    </source>
</evidence>
<reference evidence="3" key="1">
    <citation type="journal article" date="2019" name="Int. J. Syst. Evol. Microbiol.">
        <title>The Global Catalogue of Microorganisms (GCM) 10K type strain sequencing project: providing services to taxonomists for standard genome sequencing and annotation.</title>
        <authorList>
            <consortium name="The Broad Institute Genomics Platform"/>
            <consortium name="The Broad Institute Genome Sequencing Center for Infectious Disease"/>
            <person name="Wu L."/>
            <person name="Ma J."/>
        </authorList>
    </citation>
    <scope>NUCLEOTIDE SEQUENCE [LARGE SCALE GENOMIC DNA]</scope>
    <source>
        <strain evidence="3">JCM 17927</strain>
    </source>
</reference>
<dbReference type="RefSeq" id="WP_345245460.1">
    <property type="nucleotide sequence ID" value="NZ_BAABHD010000032.1"/>
</dbReference>
<organism evidence="2 3">
    <name type="scientific">Nibrella saemangeumensis</name>
    <dbReference type="NCBI Taxonomy" id="1084526"/>
    <lineage>
        <taxon>Bacteria</taxon>
        <taxon>Pseudomonadati</taxon>
        <taxon>Bacteroidota</taxon>
        <taxon>Cytophagia</taxon>
        <taxon>Cytophagales</taxon>
        <taxon>Spirosomataceae</taxon>
        <taxon>Nibrella</taxon>
    </lineage>
</organism>
<evidence type="ECO:0008006" key="4">
    <source>
        <dbReference type="Google" id="ProtNLM"/>
    </source>
</evidence>
<evidence type="ECO:0000313" key="3">
    <source>
        <dbReference type="Proteomes" id="UP001501175"/>
    </source>
</evidence>
<protein>
    <recommendedName>
        <fullName evidence="4">Baseplate J-like protein</fullName>
    </recommendedName>
</protein>
<feature type="compositionally biased region" description="Polar residues" evidence="1">
    <location>
        <begin position="7"/>
        <end position="21"/>
    </location>
</feature>
<accession>A0ABP8N695</accession>
<dbReference type="Proteomes" id="UP001501175">
    <property type="component" value="Unassembled WGS sequence"/>
</dbReference>
<feature type="region of interest" description="Disordered" evidence="1">
    <location>
        <begin position="1"/>
        <end position="24"/>
    </location>
</feature>
<evidence type="ECO:0000313" key="2">
    <source>
        <dbReference type="EMBL" id="GAA4460542.1"/>
    </source>
</evidence>
<name>A0ABP8N695_9BACT</name>
<dbReference type="EMBL" id="BAABHD010000032">
    <property type="protein sequence ID" value="GAA4460542.1"/>
    <property type="molecule type" value="Genomic_DNA"/>
</dbReference>
<comment type="caution">
    <text evidence="2">The sequence shown here is derived from an EMBL/GenBank/DDBJ whole genome shotgun (WGS) entry which is preliminary data.</text>
</comment>
<keyword evidence="3" id="KW-1185">Reference proteome</keyword>
<gene>
    <name evidence="2" type="ORF">GCM10023189_35800</name>
</gene>
<sequence length="1242" mass="136945">MADCSQHKNPLQRSGTSQSGRSLPALDPLSAPVVDKTPADWMVWAAQLAQSVKYYNLINEVSGSMQPFFGMDIAARLAHLTTHAPDTLPHFFREQLNILYENDNASNESLLKQTFTGLFDVVFSYVYAVDQQLRYTTEAEDFAFQLQNHARQQLRSITERALAYYKGAKAEGLLEAGSRLGLTIFHQPVATADLVLGQEFDAGRWALGATWSTWQASVAADTTLFGTVAVTVAGKIQQAAHHNFFTGLLDQVSASSAFVVALAQQAITRMITDWPNHQPHYTLFLTHVHLLEATRKAMNGLTGRHLDFYYERVLRMRRQPAQADRAYMALELSKTVTKWVLKQGTSFVGGKDAAGNPILYESVRETVLNKAVVKHLMAVYAADVTDNLSGVINEGRLFAAPVANSADGIGAPLSTTLKEWHPFYNKTYQNGTLQAINMPRAQIGFAVASHYLRLKEGNRQITLRFDLSTDSALTGKELDLWVTAEKGWLPITSTVAIQTSYLKSTATTAAQVSFTVPGDQPAITPYNPGVHGYSLTTTEPVVKMLLRHTDSVAYAYASLSDVQISQVEIEVTVGSVNGTYDTGGLKDLELHNDFGQLNPAKPFQPWGPEPTIGNSFIVGSDEVFYKPGATIQLNLEWKDLPADAGAIDFDYYSGSLDYGTTDGPSYYPACTIAALEKGQWIQKSNSSYLFADSAGKPLPTDTETVALSTEAAFLGKDEPYPGYSANSTKGYLQFRLKNDFGHRNYRSALTYYLIEKARGNTSLSEPVPPYQPVLQSLFLSYTASCRSSLNTATGFDNRPLQFFHLAPFGEAEQHASIIPGNLRLLPPLAVTSPPFKAQGELYIGLENGQGGDTVSLLFQLMEGSENPLQEKPEPHLRWYYLKNNVWTTLASNQVGDNTSQLVQSGLIDITLPTDANTTNTVMPSGCIWLKANVEHMPDAVAKIIGIHPNAVEVVRRMESVLPTELPLLPAGSISKLQTPDVAVKKVIQPYATFGGKPVEGGVAFYQRVSERLRHKNRAITIWDYEHLVLQAFPEIYKVKCLNHARIAGSVAEGNLEYNEVAPGHITIITIPSLQHRNDIDPLKPYTKKSLLRRIEEFLRARTSCHVKLAAAQPQFEEVRVACTVVLTDGYEDVLYYGQTLQQEVTQFLSPWAYGGAKDIEFGGRIHKSVLIDFIEERPYVEYLTNFQLFHTPGEGTTESSDVEEAVASTARSILVSAAAVRHQFSVQLKAALIPQPDPCPDE</sequence>
<proteinExistence type="predicted"/>